<keyword evidence="1" id="KW-0472">Membrane</keyword>
<reference evidence="2 3" key="2">
    <citation type="journal article" date="2019" name="G3 (Bethesda)">
        <title>Hybrid Assembly of the Genome of the Entomopathogenic Nematode Steinernema carpocapsae Identifies the X-Chromosome.</title>
        <authorList>
            <person name="Serra L."/>
            <person name="Macchietto M."/>
            <person name="Macias-Munoz A."/>
            <person name="McGill C.J."/>
            <person name="Rodriguez I.M."/>
            <person name="Rodriguez B."/>
            <person name="Murad R."/>
            <person name="Mortazavi A."/>
        </authorList>
    </citation>
    <scope>NUCLEOTIDE SEQUENCE [LARGE SCALE GENOMIC DNA]</scope>
    <source>
        <strain evidence="2 3">ALL</strain>
    </source>
</reference>
<evidence type="ECO:0000313" key="2">
    <source>
        <dbReference type="EMBL" id="TKR62789.1"/>
    </source>
</evidence>
<feature type="transmembrane region" description="Helical" evidence="1">
    <location>
        <begin position="123"/>
        <end position="146"/>
    </location>
</feature>
<protein>
    <recommendedName>
        <fullName evidence="4">7TM GPCR serpentine receptor class x (Srx) domain-containing protein</fullName>
    </recommendedName>
</protein>
<evidence type="ECO:0000313" key="3">
    <source>
        <dbReference type="Proteomes" id="UP000298663"/>
    </source>
</evidence>
<organism evidence="2 3">
    <name type="scientific">Steinernema carpocapsae</name>
    <name type="common">Entomopathogenic nematode</name>
    <dbReference type="NCBI Taxonomy" id="34508"/>
    <lineage>
        <taxon>Eukaryota</taxon>
        <taxon>Metazoa</taxon>
        <taxon>Ecdysozoa</taxon>
        <taxon>Nematoda</taxon>
        <taxon>Chromadorea</taxon>
        <taxon>Rhabditida</taxon>
        <taxon>Tylenchina</taxon>
        <taxon>Panagrolaimomorpha</taxon>
        <taxon>Strongyloidoidea</taxon>
        <taxon>Steinernematidae</taxon>
        <taxon>Steinernema</taxon>
    </lineage>
</organism>
<reference evidence="2 3" key="1">
    <citation type="journal article" date="2015" name="Genome Biol.">
        <title>Comparative genomics of Steinernema reveals deeply conserved gene regulatory networks.</title>
        <authorList>
            <person name="Dillman A.R."/>
            <person name="Macchietto M."/>
            <person name="Porter C.F."/>
            <person name="Rogers A."/>
            <person name="Williams B."/>
            <person name="Antoshechkin I."/>
            <person name="Lee M.M."/>
            <person name="Goodwin Z."/>
            <person name="Lu X."/>
            <person name="Lewis E.E."/>
            <person name="Goodrich-Blair H."/>
            <person name="Stock S.P."/>
            <person name="Adams B.J."/>
            <person name="Sternberg P.W."/>
            <person name="Mortazavi A."/>
        </authorList>
    </citation>
    <scope>NUCLEOTIDE SEQUENCE [LARGE SCALE GENOMIC DNA]</scope>
    <source>
        <strain evidence="2 3">ALL</strain>
    </source>
</reference>
<dbReference type="AlphaFoldDB" id="A0A4U5M250"/>
<dbReference type="EMBL" id="AZBU02000010">
    <property type="protein sequence ID" value="TKR62789.1"/>
    <property type="molecule type" value="Genomic_DNA"/>
</dbReference>
<dbReference type="Proteomes" id="UP000298663">
    <property type="component" value="Unassembled WGS sequence"/>
</dbReference>
<proteinExistence type="predicted"/>
<accession>A0A4U5M250</accession>
<feature type="transmembrane region" description="Helical" evidence="1">
    <location>
        <begin position="162"/>
        <end position="183"/>
    </location>
</feature>
<evidence type="ECO:0000256" key="1">
    <source>
        <dbReference type="SAM" id="Phobius"/>
    </source>
</evidence>
<keyword evidence="1" id="KW-1133">Transmembrane helix</keyword>
<name>A0A4U5M250_STECR</name>
<evidence type="ECO:0008006" key="4">
    <source>
        <dbReference type="Google" id="ProtNLM"/>
    </source>
</evidence>
<keyword evidence="1" id="KW-0812">Transmembrane</keyword>
<feature type="transmembrane region" description="Helical" evidence="1">
    <location>
        <begin position="189"/>
        <end position="214"/>
    </location>
</feature>
<feature type="transmembrane region" description="Helical" evidence="1">
    <location>
        <begin position="70"/>
        <end position="90"/>
    </location>
</feature>
<sequence>MAQQGLVQIFTIPGTILRAITILTRIDFLGLGSFTSKLFAASIRIEACLGFVLSLNRIKIMCGLRYPKGVHTILILVSYAYGIFLVAIMLSPYTDYYFDPDEFVGMYNHSLPWTEAVIEVNRIVAVITHTATLIVYVIIIAYLVWVKHKSSQIANFNNERTILLYAGIRFCFDMVLVIIYFFFTLPKLQWVAFLMALAYDANNLVVSPVLYLTLYK</sequence>
<comment type="caution">
    <text evidence="2">The sequence shown here is derived from an EMBL/GenBank/DDBJ whole genome shotgun (WGS) entry which is preliminary data.</text>
</comment>
<keyword evidence="3" id="KW-1185">Reference proteome</keyword>
<gene>
    <name evidence="2" type="ORF">L596_026706</name>
</gene>